<protein>
    <submittedName>
        <fullName evidence="5">PucR family transcriptional regulator ligand-binding domain-containing protein</fullName>
    </submittedName>
</protein>
<dbReference type="Pfam" id="PF13556">
    <property type="entry name" value="HTH_30"/>
    <property type="match status" value="1"/>
</dbReference>
<organism evidence="5 6">
    <name type="scientific">Amycolatopsis echigonensis</name>
    <dbReference type="NCBI Taxonomy" id="2576905"/>
    <lineage>
        <taxon>Bacteria</taxon>
        <taxon>Bacillati</taxon>
        <taxon>Actinomycetota</taxon>
        <taxon>Actinomycetes</taxon>
        <taxon>Pseudonocardiales</taxon>
        <taxon>Pseudonocardiaceae</taxon>
        <taxon>Amycolatopsis</taxon>
    </lineage>
</organism>
<dbReference type="PANTHER" id="PTHR33744:SF1">
    <property type="entry name" value="DNA-BINDING TRANSCRIPTIONAL ACTIVATOR ADER"/>
    <property type="match status" value="1"/>
</dbReference>
<feature type="domain" description="CdaR GGDEF-like" evidence="4">
    <location>
        <begin position="268"/>
        <end position="380"/>
    </location>
</feature>
<dbReference type="PANTHER" id="PTHR33744">
    <property type="entry name" value="CARBOHYDRATE DIACID REGULATOR"/>
    <property type="match status" value="1"/>
</dbReference>
<dbReference type="Pfam" id="PF17853">
    <property type="entry name" value="GGDEF_2"/>
    <property type="match status" value="1"/>
</dbReference>
<comment type="caution">
    <text evidence="5">The sequence shown here is derived from an EMBL/GenBank/DDBJ whole genome shotgun (WGS) entry which is preliminary data.</text>
</comment>
<dbReference type="Proteomes" id="UP000550260">
    <property type="component" value="Unassembled WGS sequence"/>
</dbReference>
<dbReference type="RefSeq" id="WP_134667185.1">
    <property type="nucleotide sequence ID" value="NZ_JACJHR010000046.1"/>
</dbReference>
<dbReference type="AlphaFoldDB" id="A0A8E1W2H9"/>
<evidence type="ECO:0000259" key="3">
    <source>
        <dbReference type="Pfam" id="PF13556"/>
    </source>
</evidence>
<name>A0A8E1W2H9_9PSEU</name>
<dbReference type="InterPro" id="IPR025736">
    <property type="entry name" value="PucR_C-HTH_dom"/>
</dbReference>
<dbReference type="Pfam" id="PF07905">
    <property type="entry name" value="PucR"/>
    <property type="match status" value="1"/>
</dbReference>
<reference evidence="5 6" key="1">
    <citation type="submission" date="2020-08" db="EMBL/GenBank/DDBJ databases">
        <title>Amycolatopsis echigonensis JCM 21831.</title>
        <authorList>
            <person name="Tedsree N."/>
            <person name="Kuncharoen N."/>
            <person name="Likhitwitayawuid K."/>
            <person name="Tanasupawat S."/>
        </authorList>
    </citation>
    <scope>NUCLEOTIDE SEQUENCE [LARGE SCALE GENOMIC DNA]</scope>
    <source>
        <strain evidence="5 6">JCM 21831</strain>
    </source>
</reference>
<gene>
    <name evidence="5" type="ORF">H5411_28115</name>
</gene>
<accession>A0A8E1W2H9</accession>
<feature type="domain" description="Purine catabolism PurC-like" evidence="2">
    <location>
        <begin position="7"/>
        <end position="127"/>
    </location>
</feature>
<dbReference type="EMBL" id="JACJHR010000046">
    <property type="protein sequence ID" value="MBB2502988.1"/>
    <property type="molecule type" value="Genomic_DNA"/>
</dbReference>
<evidence type="ECO:0000313" key="5">
    <source>
        <dbReference type="EMBL" id="MBB2502988.1"/>
    </source>
</evidence>
<dbReference type="InterPro" id="IPR041522">
    <property type="entry name" value="CdaR_GGDEF"/>
</dbReference>
<evidence type="ECO:0000256" key="1">
    <source>
        <dbReference type="ARBA" id="ARBA00006754"/>
    </source>
</evidence>
<comment type="similarity">
    <text evidence="1">Belongs to the CdaR family.</text>
</comment>
<evidence type="ECO:0000259" key="2">
    <source>
        <dbReference type="Pfam" id="PF07905"/>
    </source>
</evidence>
<feature type="domain" description="PucR C-terminal helix-turn-helix" evidence="3">
    <location>
        <begin position="434"/>
        <end position="491"/>
    </location>
</feature>
<evidence type="ECO:0000313" key="6">
    <source>
        <dbReference type="Proteomes" id="UP000550260"/>
    </source>
</evidence>
<dbReference type="InterPro" id="IPR042070">
    <property type="entry name" value="PucR_C-HTH_sf"/>
</dbReference>
<dbReference type="InterPro" id="IPR051448">
    <property type="entry name" value="CdaR-like_regulators"/>
</dbReference>
<dbReference type="Gene3D" id="1.10.10.2840">
    <property type="entry name" value="PucR C-terminal helix-turn-helix domain"/>
    <property type="match status" value="1"/>
</dbReference>
<evidence type="ECO:0000259" key="4">
    <source>
        <dbReference type="Pfam" id="PF17853"/>
    </source>
</evidence>
<proteinExistence type="inferred from homology"/>
<sequence length="511" mass="52999">MTLSLREVLSSPALSRATPVVRAGQDALDRPVRWVHSSEVLEIAHLLRGGELLLTGGVVLAAADGDGRRRYARELAARGIAGLAIETGAELPAIPEELLHEAAALGLPVIELRQVVPFVGVTEEINGMLVNESVRGLRAADALSHLLSQVLADGGGPRELMAALGDATACEISLLDLAGRTLGSTTGPSGYRADADAASEVPISVHGMSVARLVVVPDAETDPVVVRAALERAPQILALALARSGAVTAEDRAVRELLRSVRAADTRPEHIAVLAHAAGVPETSCAVGVSATGDGDLPALGALDSVLRQHGRQVLATVEDGTLSGLVVLPTASAETQRRALIADLTGTGRLGRLRVGVGPSARAAARFPHTLAEAERSVEIADELLWPQRVLDTAAIGVELLAHRIGSASVLGDFIEDHLGPVLALGAPRAAVLLETLATYFAAGCQKTETARRLNLQRQALYQRLARAFSALGGDPTGTPRAVGVHLAARLYLGGRADTGGPSARPRLSL</sequence>
<dbReference type="InterPro" id="IPR012914">
    <property type="entry name" value="PucR_dom"/>
</dbReference>